<dbReference type="PRINTS" id="PR00413">
    <property type="entry name" value="HADHALOGNASE"/>
</dbReference>
<dbReference type="InterPro" id="IPR006439">
    <property type="entry name" value="HAD-SF_hydro_IA"/>
</dbReference>
<evidence type="ECO:0000313" key="5">
    <source>
        <dbReference type="EMBL" id="RKG35888.1"/>
    </source>
</evidence>
<comment type="cofactor">
    <cofactor evidence="1">
        <name>Mg(2+)</name>
        <dbReference type="ChEBI" id="CHEBI:18420"/>
    </cofactor>
</comment>
<gene>
    <name evidence="5" type="ORF">D7V20_16030</name>
</gene>
<dbReference type="OrthoDB" id="367448at2"/>
<dbReference type="InterPro" id="IPR041492">
    <property type="entry name" value="HAD_2"/>
</dbReference>
<keyword evidence="2" id="KW-0479">Metal-binding</keyword>
<dbReference type="Gene3D" id="1.10.150.520">
    <property type="match status" value="1"/>
</dbReference>
<keyword evidence="3 5" id="KW-0378">Hydrolase</keyword>
<dbReference type="InterPro" id="IPR036412">
    <property type="entry name" value="HAD-like_sf"/>
</dbReference>
<evidence type="ECO:0000256" key="2">
    <source>
        <dbReference type="ARBA" id="ARBA00022723"/>
    </source>
</evidence>
<keyword evidence="4" id="KW-0460">Magnesium</keyword>
<dbReference type="Gene3D" id="3.40.50.1000">
    <property type="entry name" value="HAD superfamily/HAD-like"/>
    <property type="match status" value="1"/>
</dbReference>
<protein>
    <submittedName>
        <fullName evidence="5">HAD family hydrolase</fullName>
    </submittedName>
</protein>
<proteinExistence type="predicted"/>
<dbReference type="EMBL" id="RAXT01000054">
    <property type="protein sequence ID" value="RKG35888.1"/>
    <property type="molecule type" value="Genomic_DNA"/>
</dbReference>
<dbReference type="SFLD" id="SFLDG01129">
    <property type="entry name" value="C1.5:_HAD__Beta-PGM__Phosphata"/>
    <property type="match status" value="1"/>
</dbReference>
<dbReference type="Proteomes" id="UP000280405">
    <property type="component" value="Unassembled WGS sequence"/>
</dbReference>
<dbReference type="InterPro" id="IPR023214">
    <property type="entry name" value="HAD_sf"/>
</dbReference>
<evidence type="ECO:0000313" key="6">
    <source>
        <dbReference type="Proteomes" id="UP000280405"/>
    </source>
</evidence>
<dbReference type="GO" id="GO:0016791">
    <property type="term" value="F:phosphatase activity"/>
    <property type="evidence" value="ECO:0007669"/>
    <property type="project" value="TreeGrafter"/>
</dbReference>
<dbReference type="RefSeq" id="WP_120385091.1">
    <property type="nucleotide sequence ID" value="NZ_RAXT01000054.1"/>
</dbReference>
<evidence type="ECO:0000256" key="1">
    <source>
        <dbReference type="ARBA" id="ARBA00001946"/>
    </source>
</evidence>
<comment type="caution">
    <text evidence="5">The sequence shown here is derived from an EMBL/GenBank/DDBJ whole genome shotgun (WGS) entry which is preliminary data.</text>
</comment>
<dbReference type="Pfam" id="PF13419">
    <property type="entry name" value="HAD_2"/>
    <property type="match status" value="1"/>
</dbReference>
<dbReference type="GO" id="GO:0044281">
    <property type="term" value="P:small molecule metabolic process"/>
    <property type="evidence" value="ECO:0007669"/>
    <property type="project" value="UniProtKB-ARBA"/>
</dbReference>
<dbReference type="PANTHER" id="PTHR46470:SF2">
    <property type="entry name" value="GLYCERALDEHYDE 3-PHOSPHATE PHOSPHATASE"/>
    <property type="match status" value="1"/>
</dbReference>
<dbReference type="GO" id="GO:0046872">
    <property type="term" value="F:metal ion binding"/>
    <property type="evidence" value="ECO:0007669"/>
    <property type="project" value="UniProtKB-KW"/>
</dbReference>
<dbReference type="SUPFAM" id="SSF56784">
    <property type="entry name" value="HAD-like"/>
    <property type="match status" value="1"/>
</dbReference>
<dbReference type="NCBIfam" id="TIGR01549">
    <property type="entry name" value="HAD-SF-IA-v1"/>
    <property type="match status" value="1"/>
</dbReference>
<reference evidence="5 6" key="1">
    <citation type="submission" date="2018-09" db="EMBL/GenBank/DDBJ databases">
        <title>The draft genome of Acinetobacter spp. strains.</title>
        <authorList>
            <person name="Qin J."/>
            <person name="Feng Y."/>
            <person name="Zong Z."/>
        </authorList>
    </citation>
    <scope>NUCLEOTIDE SEQUENCE [LARGE SCALE GENOMIC DNA]</scope>
    <source>
        <strain evidence="5 6">WCHAc060115</strain>
    </source>
</reference>
<dbReference type="PANTHER" id="PTHR46470">
    <property type="entry name" value="N-ACYLNEURAMINATE-9-PHOSPHATASE"/>
    <property type="match status" value="1"/>
</dbReference>
<dbReference type="SFLD" id="SFLDS00003">
    <property type="entry name" value="Haloacid_Dehalogenase"/>
    <property type="match status" value="1"/>
</dbReference>
<dbReference type="NCBIfam" id="TIGR01509">
    <property type="entry name" value="HAD-SF-IA-v3"/>
    <property type="match status" value="1"/>
</dbReference>
<organism evidence="5 6">
    <name type="scientific">Acinetobacter rongchengensis</name>
    <dbReference type="NCBI Taxonomy" id="2419601"/>
    <lineage>
        <taxon>Bacteria</taxon>
        <taxon>Pseudomonadati</taxon>
        <taxon>Pseudomonadota</taxon>
        <taxon>Gammaproteobacteria</taxon>
        <taxon>Moraxellales</taxon>
        <taxon>Moraxellaceae</taxon>
        <taxon>Acinetobacter</taxon>
    </lineage>
</organism>
<name>A0A3A8EP02_9GAMM</name>
<evidence type="ECO:0000256" key="4">
    <source>
        <dbReference type="ARBA" id="ARBA00022842"/>
    </source>
</evidence>
<sequence length="220" mass="25005">MQPIQAVLFDLDQTLLDRTTSLKRFLSWQVNALPLVANSERQSFIERFIELDANGAVWKDVVYRKLIQKFKISKFSEQQLLNSYIQDFNQFCVAFAGVDSVIQSLFEAGFSLGLISNGKTPFQENNFQAFGLNPYFSSVIVSEAVGLRKPQAEIFRLACQQMNVQPEQCVMIGDNEIADIQGAKQVGMRSILFDPEQKIPFTQADHRVQNFEAILAIIKR</sequence>
<dbReference type="AlphaFoldDB" id="A0A3A8EP02"/>
<dbReference type="InterPro" id="IPR051400">
    <property type="entry name" value="HAD-like_hydrolase"/>
</dbReference>
<keyword evidence="6" id="KW-1185">Reference proteome</keyword>
<accession>A0A3A8EP02</accession>
<evidence type="ECO:0000256" key="3">
    <source>
        <dbReference type="ARBA" id="ARBA00022801"/>
    </source>
</evidence>